<keyword evidence="13" id="KW-1185">Reference proteome</keyword>
<dbReference type="PANTHER" id="PTHR10811">
    <property type="entry name" value="FRINGE-RELATED"/>
    <property type="match status" value="1"/>
</dbReference>
<feature type="compositionally biased region" description="Polar residues" evidence="9">
    <location>
        <begin position="50"/>
        <end position="62"/>
    </location>
</feature>
<proteinExistence type="predicted"/>
<evidence type="ECO:0000256" key="3">
    <source>
        <dbReference type="ARBA" id="ARBA00022679"/>
    </source>
</evidence>
<dbReference type="GO" id="GO:0012505">
    <property type="term" value="C:endomembrane system"/>
    <property type="evidence" value="ECO:0007669"/>
    <property type="project" value="UniProtKB-SubCell"/>
</dbReference>
<reference evidence="12" key="1">
    <citation type="submission" date="2023-06" db="EMBL/GenBank/DDBJ databases">
        <title>Conoideocrella luteorostrata (Hypocreales: Clavicipitaceae), a potential biocontrol fungus for elongate hemlock scale in United States Christmas tree production areas.</title>
        <authorList>
            <person name="Barrett H."/>
            <person name="Lovett B."/>
            <person name="Macias A.M."/>
            <person name="Stajich J.E."/>
            <person name="Kasson M.T."/>
        </authorList>
    </citation>
    <scope>NUCLEOTIDE SEQUENCE</scope>
    <source>
        <strain evidence="12">ARSEF 14590</strain>
    </source>
</reference>
<dbReference type="AlphaFoldDB" id="A0AAJ0FSE4"/>
<keyword evidence="4 10" id="KW-0812">Transmembrane</keyword>
<evidence type="ECO:0000256" key="4">
    <source>
        <dbReference type="ARBA" id="ARBA00022692"/>
    </source>
</evidence>
<evidence type="ECO:0000313" key="13">
    <source>
        <dbReference type="Proteomes" id="UP001251528"/>
    </source>
</evidence>
<evidence type="ECO:0000313" key="12">
    <source>
        <dbReference type="EMBL" id="KAK2594837.1"/>
    </source>
</evidence>
<keyword evidence="5" id="KW-0735">Signal-anchor</keyword>
<keyword evidence="6 10" id="KW-1133">Transmembrane helix</keyword>
<accession>A0AAJ0FSE4</accession>
<dbReference type="InterPro" id="IPR003378">
    <property type="entry name" value="Fringe-like_glycosylTrfase"/>
</dbReference>
<evidence type="ECO:0000256" key="2">
    <source>
        <dbReference type="ARBA" id="ARBA00022676"/>
    </source>
</evidence>
<evidence type="ECO:0000259" key="11">
    <source>
        <dbReference type="Pfam" id="PF02434"/>
    </source>
</evidence>
<dbReference type="Gene3D" id="3.90.550.50">
    <property type="match status" value="1"/>
</dbReference>
<evidence type="ECO:0000256" key="5">
    <source>
        <dbReference type="ARBA" id="ARBA00022968"/>
    </source>
</evidence>
<dbReference type="GO" id="GO:0016020">
    <property type="term" value="C:membrane"/>
    <property type="evidence" value="ECO:0007669"/>
    <property type="project" value="UniProtKB-SubCell"/>
</dbReference>
<name>A0AAJ0FSE4_9HYPO</name>
<dbReference type="Proteomes" id="UP001251528">
    <property type="component" value="Unassembled WGS sequence"/>
</dbReference>
<evidence type="ECO:0000256" key="9">
    <source>
        <dbReference type="SAM" id="MobiDB-lite"/>
    </source>
</evidence>
<sequence>MLTRGWQSRQSAKRAILMAILMSPVLLLVIFYMRPYSRESNFRSPPALDTSHQSGKESQTSRPPGVKAFDEINCQWNDTRLVEIKDRYGLQDKFQYVKRLVRFSRKPHIRREIITKLSQPLLKDNFQLVDTSRPGSGRSDCSDAIEVPVTASGFPQKVDASDFMFGISTTYDRFLANSTLFLNDWKYWLTDGAGKSNGGKLVLMLTGADARQLDIAHKLVADAGIDVELYESDSASKMAVRYLTLVPTMYNHQEARRKKWLVLCDDDTFFPYMHTLITRLADYDHTREMYIGALSEEVFAILRHGSQAFGGAGVFLSLPTAKKITEFFDICSSNEKLLEAEEQGDRILQQCIYQHSETKLSTIWDLWQLDLEGDPAGFYEWGIQPLSLHHYRSWHNALPSEFTKISYACGEDCTLQRFQTTDNFIISGYSIANYPKGIDFDTRQIEATFRSVYTVEGGNFDYKFGPQRQSLVMTGRKNSWELRESSILPDGSVLQTYVRLGGDPRWVQKDNQPINTSDGVIELIWAPSESS</sequence>
<evidence type="ECO:0000256" key="1">
    <source>
        <dbReference type="ARBA" id="ARBA00004606"/>
    </source>
</evidence>
<evidence type="ECO:0000256" key="6">
    <source>
        <dbReference type="ARBA" id="ARBA00022989"/>
    </source>
</evidence>
<evidence type="ECO:0000256" key="10">
    <source>
        <dbReference type="SAM" id="Phobius"/>
    </source>
</evidence>
<keyword evidence="3" id="KW-0808">Transferase</keyword>
<protein>
    <recommendedName>
        <fullName evidence="11">Fringe-like glycosyltransferase domain-containing protein</fullName>
    </recommendedName>
</protein>
<feature type="domain" description="Fringe-like glycosyltransferase" evidence="11">
    <location>
        <begin position="244"/>
        <end position="354"/>
    </location>
</feature>
<keyword evidence="7 10" id="KW-0472">Membrane</keyword>
<organism evidence="12 13">
    <name type="scientific">Conoideocrella luteorostrata</name>
    <dbReference type="NCBI Taxonomy" id="1105319"/>
    <lineage>
        <taxon>Eukaryota</taxon>
        <taxon>Fungi</taxon>
        <taxon>Dikarya</taxon>
        <taxon>Ascomycota</taxon>
        <taxon>Pezizomycotina</taxon>
        <taxon>Sordariomycetes</taxon>
        <taxon>Hypocreomycetidae</taxon>
        <taxon>Hypocreales</taxon>
        <taxon>Clavicipitaceae</taxon>
        <taxon>Conoideocrella</taxon>
    </lineage>
</organism>
<keyword evidence="2" id="KW-0328">Glycosyltransferase</keyword>
<dbReference type="GO" id="GO:0016757">
    <property type="term" value="F:glycosyltransferase activity"/>
    <property type="evidence" value="ECO:0007669"/>
    <property type="project" value="UniProtKB-KW"/>
</dbReference>
<feature type="region of interest" description="Disordered" evidence="9">
    <location>
        <begin position="40"/>
        <end position="67"/>
    </location>
</feature>
<feature type="transmembrane region" description="Helical" evidence="10">
    <location>
        <begin position="12"/>
        <end position="33"/>
    </location>
</feature>
<evidence type="ECO:0000256" key="8">
    <source>
        <dbReference type="ARBA" id="ARBA00037847"/>
    </source>
</evidence>
<comment type="subcellular location">
    <subcellularLocation>
        <location evidence="8">Endomembrane system</location>
        <topology evidence="8">Single-pass membrane protein</topology>
    </subcellularLocation>
    <subcellularLocation>
        <location evidence="1">Membrane</location>
        <topology evidence="1">Single-pass type II membrane protein</topology>
    </subcellularLocation>
</comment>
<dbReference type="Pfam" id="PF02434">
    <property type="entry name" value="Fringe"/>
    <property type="match status" value="1"/>
</dbReference>
<evidence type="ECO:0000256" key="7">
    <source>
        <dbReference type="ARBA" id="ARBA00023136"/>
    </source>
</evidence>
<comment type="caution">
    <text evidence="12">The sequence shown here is derived from an EMBL/GenBank/DDBJ whole genome shotgun (WGS) entry which is preliminary data.</text>
</comment>
<dbReference type="EMBL" id="JASWJB010000154">
    <property type="protein sequence ID" value="KAK2594837.1"/>
    <property type="molecule type" value="Genomic_DNA"/>
</dbReference>
<gene>
    <name evidence="12" type="ORF">QQS21_007465</name>
</gene>